<comment type="subcellular location">
    <subcellularLocation>
        <location evidence="1">Cell membrane</location>
        <topology evidence="1">Multi-pass membrane protein</topology>
    </subcellularLocation>
</comment>
<keyword evidence="4 6" id="KW-1133">Transmembrane helix</keyword>
<dbReference type="CDD" id="cd16015">
    <property type="entry name" value="LTA_synthase"/>
    <property type="match status" value="1"/>
</dbReference>
<evidence type="ECO:0000256" key="5">
    <source>
        <dbReference type="ARBA" id="ARBA00023136"/>
    </source>
</evidence>
<feature type="transmembrane region" description="Helical" evidence="6">
    <location>
        <begin position="7"/>
        <end position="29"/>
    </location>
</feature>
<gene>
    <name evidence="8" type="ORF">METZ01_LOCUS194202</name>
</gene>
<evidence type="ECO:0000256" key="1">
    <source>
        <dbReference type="ARBA" id="ARBA00004651"/>
    </source>
</evidence>
<dbReference type="EMBL" id="UINC01040871">
    <property type="protein sequence ID" value="SVB41348.1"/>
    <property type="molecule type" value="Genomic_DNA"/>
</dbReference>
<dbReference type="PANTHER" id="PTHR47371">
    <property type="entry name" value="LIPOTEICHOIC ACID SYNTHASE"/>
    <property type="match status" value="1"/>
</dbReference>
<evidence type="ECO:0000256" key="2">
    <source>
        <dbReference type="ARBA" id="ARBA00022475"/>
    </source>
</evidence>
<feature type="transmembrane region" description="Helical" evidence="6">
    <location>
        <begin position="135"/>
        <end position="152"/>
    </location>
</feature>
<feature type="transmembrane region" description="Helical" evidence="6">
    <location>
        <begin position="81"/>
        <end position="107"/>
    </location>
</feature>
<keyword evidence="2" id="KW-1003">Cell membrane</keyword>
<dbReference type="InterPro" id="IPR000917">
    <property type="entry name" value="Sulfatase_N"/>
</dbReference>
<sequence>MGIFQKIIVYSGIGLFVFLLARLGILLIHHEYFGSLTFGEILVGFFYGLRFDLASLFVFLGIPLLIMALPFRWMQYKWLHLALSLIVFFLLAVQSTILVADVAYFGYVKRHLTNELLFLVKDINYLIKEVAANPTYFTAWMVLFIMAVYYWLRLALVPMRPVSWHLFKFTLFFLFVIIAGRGGIGMKPLAIVHAYSSGSSSFGNLVLNGVFSASQSSLTAPVARKSISKEQIKETLNLPEDFWQKQYPLSRNNKPHLNQKYNLVVLFVESLTPRYIDSFGGNNYQITANLDKMSLEGWKFNRFYSHGQRSIDGLQSVLVGLPSILGLPAISHLSANYSKIAAIAEQNGVSTIFVNSTLRESFLFEAIAGSVGFSEYYGKEDMPLLLDYHPDEKDRNLGWDYETLMFSLEKINKIDNQFLLFISLNTDHTPFPKMKAPFNRHNHNATGEGGYLNALHYTDWAIGEFMAKSQKEEWFSNTIFAVTSDHVLGHFQNGNFLQRFRIPLIFFAPEILKPKEIETVSSQLDLMPT</sequence>
<keyword evidence="3 6" id="KW-0812">Transmembrane</keyword>
<feature type="transmembrane region" description="Helical" evidence="6">
    <location>
        <begin position="49"/>
        <end position="69"/>
    </location>
</feature>
<dbReference type="AlphaFoldDB" id="A0A382DSJ9"/>
<protein>
    <recommendedName>
        <fullName evidence="7">Sulfatase N-terminal domain-containing protein</fullName>
    </recommendedName>
</protein>
<dbReference type="Gene3D" id="3.40.720.10">
    <property type="entry name" value="Alkaline Phosphatase, subunit A"/>
    <property type="match status" value="1"/>
</dbReference>
<feature type="domain" description="Sulfatase N-terminal" evidence="7">
    <location>
        <begin position="262"/>
        <end position="529"/>
    </location>
</feature>
<proteinExistence type="predicted"/>
<accession>A0A382DSJ9</accession>
<feature type="non-terminal residue" evidence="8">
    <location>
        <position position="529"/>
    </location>
</feature>
<feature type="transmembrane region" description="Helical" evidence="6">
    <location>
        <begin position="164"/>
        <end position="184"/>
    </location>
</feature>
<dbReference type="InterPro" id="IPR050448">
    <property type="entry name" value="OpgB/LTA_synthase_biosynth"/>
</dbReference>
<dbReference type="SUPFAM" id="SSF53649">
    <property type="entry name" value="Alkaline phosphatase-like"/>
    <property type="match status" value="1"/>
</dbReference>
<dbReference type="GO" id="GO:0005886">
    <property type="term" value="C:plasma membrane"/>
    <property type="evidence" value="ECO:0007669"/>
    <property type="project" value="UniProtKB-SubCell"/>
</dbReference>
<organism evidence="8">
    <name type="scientific">marine metagenome</name>
    <dbReference type="NCBI Taxonomy" id="408172"/>
    <lineage>
        <taxon>unclassified sequences</taxon>
        <taxon>metagenomes</taxon>
        <taxon>ecological metagenomes</taxon>
    </lineage>
</organism>
<dbReference type="InterPro" id="IPR017850">
    <property type="entry name" value="Alkaline_phosphatase_core_sf"/>
</dbReference>
<evidence type="ECO:0000256" key="4">
    <source>
        <dbReference type="ARBA" id="ARBA00022989"/>
    </source>
</evidence>
<keyword evidence="5 6" id="KW-0472">Membrane</keyword>
<evidence type="ECO:0000256" key="6">
    <source>
        <dbReference type="SAM" id="Phobius"/>
    </source>
</evidence>
<name>A0A382DSJ9_9ZZZZ</name>
<evidence type="ECO:0000259" key="7">
    <source>
        <dbReference type="Pfam" id="PF00884"/>
    </source>
</evidence>
<dbReference type="Pfam" id="PF00884">
    <property type="entry name" value="Sulfatase"/>
    <property type="match status" value="1"/>
</dbReference>
<evidence type="ECO:0000256" key="3">
    <source>
        <dbReference type="ARBA" id="ARBA00022692"/>
    </source>
</evidence>
<reference evidence="8" key="1">
    <citation type="submission" date="2018-05" db="EMBL/GenBank/DDBJ databases">
        <authorList>
            <person name="Lanie J.A."/>
            <person name="Ng W.-L."/>
            <person name="Kazmierczak K.M."/>
            <person name="Andrzejewski T.M."/>
            <person name="Davidsen T.M."/>
            <person name="Wayne K.J."/>
            <person name="Tettelin H."/>
            <person name="Glass J.I."/>
            <person name="Rusch D."/>
            <person name="Podicherti R."/>
            <person name="Tsui H.-C.T."/>
            <person name="Winkler M.E."/>
        </authorList>
    </citation>
    <scope>NUCLEOTIDE SEQUENCE</scope>
</reference>
<dbReference type="PANTHER" id="PTHR47371:SF3">
    <property type="entry name" value="PHOSPHOGLYCEROL TRANSFERASE I"/>
    <property type="match status" value="1"/>
</dbReference>
<evidence type="ECO:0000313" key="8">
    <source>
        <dbReference type="EMBL" id="SVB41348.1"/>
    </source>
</evidence>